<dbReference type="Proteomes" id="UP000054776">
    <property type="component" value="Unassembled WGS sequence"/>
</dbReference>
<comment type="caution">
    <text evidence="1">The sequence shown here is derived from an EMBL/GenBank/DDBJ whole genome shotgun (WGS) entry which is preliminary data.</text>
</comment>
<proteinExistence type="predicted"/>
<dbReference type="AlphaFoldDB" id="A0A0V0ZC82"/>
<dbReference type="InParanoid" id="A0A0V0ZC82"/>
<keyword evidence="2" id="KW-1185">Reference proteome</keyword>
<name>A0A0V0ZC82_TRISP</name>
<protein>
    <submittedName>
        <fullName evidence="1">Uncharacterized protein</fullName>
    </submittedName>
</protein>
<accession>A0A0V0ZC82</accession>
<organism evidence="1 2">
    <name type="scientific">Trichinella spiralis</name>
    <name type="common">Trichina worm</name>
    <dbReference type="NCBI Taxonomy" id="6334"/>
    <lineage>
        <taxon>Eukaryota</taxon>
        <taxon>Metazoa</taxon>
        <taxon>Ecdysozoa</taxon>
        <taxon>Nematoda</taxon>
        <taxon>Enoplea</taxon>
        <taxon>Dorylaimia</taxon>
        <taxon>Trichinellida</taxon>
        <taxon>Trichinellidae</taxon>
        <taxon>Trichinella</taxon>
    </lineage>
</organism>
<gene>
    <name evidence="1" type="ORF">T01_2957</name>
</gene>
<evidence type="ECO:0000313" key="1">
    <source>
        <dbReference type="EMBL" id="KRY10014.1"/>
    </source>
</evidence>
<evidence type="ECO:0000313" key="2">
    <source>
        <dbReference type="Proteomes" id="UP000054776"/>
    </source>
</evidence>
<reference evidence="1 2" key="1">
    <citation type="submission" date="2015-01" db="EMBL/GenBank/DDBJ databases">
        <title>Evolution of Trichinella species and genotypes.</title>
        <authorList>
            <person name="Korhonen P.K."/>
            <person name="Edoardo P."/>
            <person name="Giuseppe L.R."/>
            <person name="Gasser R.B."/>
        </authorList>
    </citation>
    <scope>NUCLEOTIDE SEQUENCE [LARGE SCALE GENOMIC DNA]</scope>
    <source>
        <strain evidence="1">ISS3</strain>
    </source>
</reference>
<dbReference type="EMBL" id="JYDH01002519">
    <property type="protein sequence ID" value="KRY10014.1"/>
    <property type="molecule type" value="Genomic_DNA"/>
</dbReference>
<sequence>MIKGLRISRMNSQHSILILRIQKTLWNAYYI</sequence>